<reference evidence="1" key="1">
    <citation type="submission" date="2019-07" db="EMBL/GenBank/DDBJ databases">
        <authorList>
            <person name="Cheng J."/>
        </authorList>
    </citation>
    <scope>NUCLEOTIDE SEQUENCE</scope>
    <source>
        <strain evidence="1">KP-13-14</strain>
        <plasmid evidence="1">pKP-13-14-NDM-9</plasmid>
    </source>
</reference>
<dbReference type="AlphaFoldDB" id="A0A6G6APA9"/>
<evidence type="ECO:0000313" key="1">
    <source>
        <dbReference type="EMBL" id="QID23789.1"/>
    </source>
</evidence>
<dbReference type="EMBL" id="MN175386">
    <property type="protein sequence ID" value="QID23789.1"/>
    <property type="molecule type" value="Genomic_DNA"/>
</dbReference>
<organism evidence="1">
    <name type="scientific">Klebsiella pneumoniae</name>
    <dbReference type="NCBI Taxonomy" id="573"/>
    <lineage>
        <taxon>Bacteria</taxon>
        <taxon>Pseudomonadati</taxon>
        <taxon>Pseudomonadota</taxon>
        <taxon>Gammaproteobacteria</taxon>
        <taxon>Enterobacterales</taxon>
        <taxon>Enterobacteriaceae</taxon>
        <taxon>Klebsiella/Raoultella group</taxon>
        <taxon>Klebsiella</taxon>
        <taxon>Klebsiella pneumoniae complex</taxon>
    </lineage>
</organism>
<keyword evidence="1" id="KW-0614">Plasmid</keyword>
<proteinExistence type="predicted"/>
<sequence>MCEQWGSLNRPGMRNLLSIYVHDCDNIVVFDQRIIRKPQ</sequence>
<geneLocation type="plasmid" evidence="1">
    <name>pKP-13-14-NDM-9</name>
</geneLocation>
<accession>A0A6G6APA9</accession>
<protein>
    <submittedName>
        <fullName evidence="1">Uncharacterized protein</fullName>
    </submittedName>
</protein>
<name>A0A6G6APA9_KLEPN</name>